<dbReference type="InterPro" id="IPR050410">
    <property type="entry name" value="CCR4/nocturin_mRNA_transcr"/>
</dbReference>
<sequence length="284" mass="32501">MLKQLTVLLFLFISPYALKAQQLIVGSFNLRLDIPKTDVGNEWSNRSPMVNSLIQFYEFDILGTQEGLYNQIIDLEKALPNYTRYGVGRDDGKNEGEQSAIFFRKDKFELLDSGTFWLSETPEKPSYGWDAQKYRRICSWALLKDKASKKKFYVYNSHYDHQANIARKESSKLILDRIKKNSKGLPVILTGDFNGGYDTEWYKEIANSGVLFDSQTKAAIKLGENPSFHEYGEARRLKGNSIIDHIFVSSNISVKKWGILSNTFHGKYPSDHFPIISVIELGSK</sequence>
<name>A0ABW4IBI9_9SPHI</name>
<gene>
    <name evidence="2" type="ORF">ACFSAH_05815</name>
</gene>
<dbReference type="PANTHER" id="PTHR12121:SF36">
    <property type="entry name" value="ENDONUCLEASE_EXONUCLEASE_PHOSPHATASE DOMAIN-CONTAINING PROTEIN"/>
    <property type="match status" value="1"/>
</dbReference>
<dbReference type="Gene3D" id="3.60.10.10">
    <property type="entry name" value="Endonuclease/exonuclease/phosphatase"/>
    <property type="match status" value="1"/>
</dbReference>
<feature type="domain" description="Endonuclease/exonuclease/phosphatase" evidence="1">
    <location>
        <begin position="50"/>
        <end position="272"/>
    </location>
</feature>
<evidence type="ECO:0000259" key="1">
    <source>
        <dbReference type="Pfam" id="PF03372"/>
    </source>
</evidence>
<accession>A0ABW4IBI9</accession>
<keyword evidence="2" id="KW-0255">Endonuclease</keyword>
<keyword evidence="3" id="KW-1185">Reference proteome</keyword>
<comment type="caution">
    <text evidence="2">The sequence shown here is derived from an EMBL/GenBank/DDBJ whole genome shotgun (WGS) entry which is preliminary data.</text>
</comment>
<dbReference type="InterPro" id="IPR036691">
    <property type="entry name" value="Endo/exonu/phosph_ase_sf"/>
</dbReference>
<keyword evidence="2" id="KW-0378">Hydrolase</keyword>
<dbReference type="SUPFAM" id="SSF56219">
    <property type="entry name" value="DNase I-like"/>
    <property type="match status" value="1"/>
</dbReference>
<dbReference type="PANTHER" id="PTHR12121">
    <property type="entry name" value="CARBON CATABOLITE REPRESSOR PROTEIN 4"/>
    <property type="match status" value="1"/>
</dbReference>
<dbReference type="EMBL" id="JBHUDG010000004">
    <property type="protein sequence ID" value="MFD1629387.1"/>
    <property type="molecule type" value="Genomic_DNA"/>
</dbReference>
<dbReference type="CDD" id="cd09083">
    <property type="entry name" value="EEP-1"/>
    <property type="match status" value="1"/>
</dbReference>
<organism evidence="2 3">
    <name type="scientific">Pseudopedobacter beijingensis</name>
    <dbReference type="NCBI Taxonomy" id="1207056"/>
    <lineage>
        <taxon>Bacteria</taxon>
        <taxon>Pseudomonadati</taxon>
        <taxon>Bacteroidota</taxon>
        <taxon>Sphingobacteriia</taxon>
        <taxon>Sphingobacteriales</taxon>
        <taxon>Sphingobacteriaceae</taxon>
        <taxon>Pseudopedobacter</taxon>
    </lineage>
</organism>
<reference evidence="3" key="1">
    <citation type="journal article" date="2019" name="Int. J. Syst. Evol. Microbiol.">
        <title>The Global Catalogue of Microorganisms (GCM) 10K type strain sequencing project: providing services to taxonomists for standard genome sequencing and annotation.</title>
        <authorList>
            <consortium name="The Broad Institute Genomics Platform"/>
            <consortium name="The Broad Institute Genome Sequencing Center for Infectious Disease"/>
            <person name="Wu L."/>
            <person name="Ma J."/>
        </authorList>
    </citation>
    <scope>NUCLEOTIDE SEQUENCE [LARGE SCALE GENOMIC DNA]</scope>
    <source>
        <strain evidence="3">CCUG 53762</strain>
    </source>
</reference>
<dbReference type="GO" id="GO:0004519">
    <property type="term" value="F:endonuclease activity"/>
    <property type="evidence" value="ECO:0007669"/>
    <property type="project" value="UniProtKB-KW"/>
</dbReference>
<keyword evidence="2" id="KW-0540">Nuclease</keyword>
<dbReference type="Proteomes" id="UP001597118">
    <property type="component" value="Unassembled WGS sequence"/>
</dbReference>
<dbReference type="Pfam" id="PF03372">
    <property type="entry name" value="Exo_endo_phos"/>
    <property type="match status" value="1"/>
</dbReference>
<evidence type="ECO:0000313" key="3">
    <source>
        <dbReference type="Proteomes" id="UP001597118"/>
    </source>
</evidence>
<dbReference type="RefSeq" id="WP_379661766.1">
    <property type="nucleotide sequence ID" value="NZ_JBHUDG010000004.1"/>
</dbReference>
<protein>
    <submittedName>
        <fullName evidence="2">Endonuclease/exonuclease/phosphatase family protein</fullName>
    </submittedName>
</protein>
<dbReference type="InterPro" id="IPR005135">
    <property type="entry name" value="Endo/exonuclease/phosphatase"/>
</dbReference>
<proteinExistence type="predicted"/>
<evidence type="ECO:0000313" key="2">
    <source>
        <dbReference type="EMBL" id="MFD1629387.1"/>
    </source>
</evidence>